<dbReference type="STRING" id="1123498.VR7878_01547"/>
<evidence type="ECO:0000313" key="1">
    <source>
        <dbReference type="EMBL" id="SJN56010.1"/>
    </source>
</evidence>
<evidence type="ECO:0000313" key="2">
    <source>
        <dbReference type="Proteomes" id="UP000188276"/>
    </source>
</evidence>
<organism evidence="1 2">
    <name type="scientific">Vibrio ruber (strain DSM 16370 / JCM 11486 / BCRC 17186 / CECT 7878 / LMG 23124 / VR1)</name>
    <dbReference type="NCBI Taxonomy" id="1123498"/>
    <lineage>
        <taxon>Bacteria</taxon>
        <taxon>Pseudomonadati</taxon>
        <taxon>Pseudomonadota</taxon>
        <taxon>Gammaproteobacteria</taxon>
        <taxon>Vibrionales</taxon>
        <taxon>Vibrionaceae</taxon>
        <taxon>Vibrio</taxon>
    </lineage>
</organism>
<sequence>MGIKRLIYPLLFAVLFFSVGCVASFETLNKQVLDARNKLKDYALVSCLIAIDPDSKLGKDLKYSKRALSFMGKGEYMIVQNEETLETEHDPYAEAVSVLVGEAKQSRGYMKNGEISESYGCFNAYQSKNFNEFIAGQDAFITAK</sequence>
<dbReference type="AlphaFoldDB" id="A0A1R4LHJ5"/>
<proteinExistence type="predicted"/>
<gene>
    <name evidence="1" type="ORF">VR7878_01547</name>
</gene>
<reference evidence="2" key="1">
    <citation type="submission" date="2017-02" db="EMBL/GenBank/DDBJ databases">
        <authorList>
            <person name="Rodrigo-Torres L."/>
            <person name="Arahal R.D."/>
            <person name="Lucena T."/>
        </authorList>
    </citation>
    <scope>NUCLEOTIDE SEQUENCE [LARGE SCALE GENOMIC DNA]</scope>
    <source>
        <strain evidence="2">CECT 7878</strain>
    </source>
</reference>
<keyword evidence="2" id="KW-1185">Reference proteome</keyword>
<dbReference type="Gene3D" id="1.20.120.1620">
    <property type="match status" value="1"/>
</dbReference>
<accession>A0A1R4LHJ5</accession>
<name>A0A1R4LHJ5_VIBR1</name>
<dbReference type="Proteomes" id="UP000188276">
    <property type="component" value="Unassembled WGS sequence"/>
</dbReference>
<dbReference type="EMBL" id="FULE01000022">
    <property type="protein sequence ID" value="SJN56010.1"/>
    <property type="molecule type" value="Genomic_DNA"/>
</dbReference>
<evidence type="ECO:0008006" key="3">
    <source>
        <dbReference type="Google" id="ProtNLM"/>
    </source>
</evidence>
<dbReference type="PROSITE" id="PS51257">
    <property type="entry name" value="PROKAR_LIPOPROTEIN"/>
    <property type="match status" value="1"/>
</dbReference>
<dbReference type="RefSeq" id="WP_235862860.1">
    <property type="nucleotide sequence ID" value="NZ_FULE01000022.1"/>
</dbReference>
<protein>
    <recommendedName>
        <fullName evidence="3">Lipoprotein</fullName>
    </recommendedName>
</protein>
<dbReference type="InterPro" id="IPR038314">
    <property type="entry name" value="T6SS_sf"/>
</dbReference>